<dbReference type="InterPro" id="IPR006204">
    <property type="entry name" value="GHMP_kinase_N_dom"/>
</dbReference>
<keyword evidence="16" id="KW-1185">Reference proteome</keyword>
<evidence type="ECO:0000256" key="2">
    <source>
        <dbReference type="ARBA" id="ARBA00022490"/>
    </source>
</evidence>
<dbReference type="InterPro" id="IPR006206">
    <property type="entry name" value="Mevalonate/galactokinase"/>
</dbReference>
<evidence type="ECO:0000256" key="5">
    <source>
        <dbReference type="ARBA" id="ARBA00022741"/>
    </source>
</evidence>
<dbReference type="PROSITE" id="PS00627">
    <property type="entry name" value="GHMP_KINASES_ATP"/>
    <property type="match status" value="1"/>
</dbReference>
<dbReference type="InterPro" id="IPR036554">
    <property type="entry name" value="GHMP_kinase_C_sf"/>
</dbReference>
<keyword evidence="10" id="KW-0119">Carbohydrate metabolism</keyword>
<keyword evidence="3" id="KW-0808">Transferase</keyword>
<dbReference type="InterPro" id="IPR019539">
    <property type="entry name" value="GalKase_N"/>
</dbReference>
<evidence type="ECO:0000259" key="13">
    <source>
        <dbReference type="Pfam" id="PF08544"/>
    </source>
</evidence>
<dbReference type="SUPFAM" id="SSF55060">
    <property type="entry name" value="GHMP Kinase, C-terminal domain"/>
    <property type="match status" value="1"/>
</dbReference>
<dbReference type="GO" id="GO:0004335">
    <property type="term" value="F:galactokinase activity"/>
    <property type="evidence" value="ECO:0007669"/>
    <property type="project" value="UniProtKB-UniRule"/>
</dbReference>
<keyword evidence="6 15" id="KW-0418">Kinase</keyword>
<reference evidence="16" key="1">
    <citation type="submission" date="2017-02" db="EMBL/GenBank/DDBJ databases">
        <authorList>
            <person name="Varghese N."/>
            <person name="Submissions S."/>
        </authorList>
    </citation>
    <scope>NUCLEOTIDE SEQUENCE [LARGE SCALE GENOMIC DNA]</scope>
    <source>
        <strain evidence="16">DSM 24091</strain>
    </source>
</reference>
<evidence type="ECO:0000256" key="3">
    <source>
        <dbReference type="ARBA" id="ARBA00022679"/>
    </source>
</evidence>
<dbReference type="SUPFAM" id="SSF54211">
    <property type="entry name" value="Ribosomal protein S5 domain 2-like"/>
    <property type="match status" value="1"/>
</dbReference>
<dbReference type="Pfam" id="PF08544">
    <property type="entry name" value="GHMP_kinases_C"/>
    <property type="match status" value="1"/>
</dbReference>
<dbReference type="PANTHER" id="PTHR10457">
    <property type="entry name" value="MEVALONATE KINASE/GALACTOKINASE"/>
    <property type="match status" value="1"/>
</dbReference>
<gene>
    <name evidence="15" type="ORF">SAMN05660841_01726</name>
</gene>
<feature type="domain" description="GHMP kinase C-terminal" evidence="13">
    <location>
        <begin position="284"/>
        <end position="361"/>
    </location>
</feature>
<keyword evidence="4" id="KW-0479">Metal-binding</keyword>
<evidence type="ECO:0000256" key="9">
    <source>
        <dbReference type="ARBA" id="ARBA00023144"/>
    </source>
</evidence>
<name>A0A1T5D176_9SPHI</name>
<sequence>MYNTAYLNQQFVQHFQVAPTCIASSPGRINLIGEHTDYNEGFVFPAAIDRYIYVALSAREDNEIHIFSAAYNTYFKTTLLPETSETAPEWAKYILGVVQLINGKKSIKSGINLFLDGDIPLGAGLSSSAALTCATGFGINALFQLGLSRLEIAQIGQQTEHRYIGVNCGIMDQFASVMGKENQAFVLDCKDLSYRYFELQWPEYEILLLNSNVKHNLASSAYNKRREACEQGVAWVKEKYPEVNTLRDINLQQLDDIVRPLSEDIFIKCRFVIQENLRVQQASDAIQRKDITQFGRLLYEAHWALSKDYEVSCAELDFLVHFVQGLPEVAGARMMGGGFGGCTINIIKKGSSTALIDKITTAYFDRFGKSPSPIQVKLSNGTSLLEY</sequence>
<dbReference type="InterPro" id="IPR000705">
    <property type="entry name" value="Galactokinase"/>
</dbReference>
<evidence type="ECO:0000313" key="16">
    <source>
        <dbReference type="Proteomes" id="UP000190150"/>
    </source>
</evidence>
<dbReference type="Pfam" id="PF00288">
    <property type="entry name" value="GHMP_kinases_N"/>
    <property type="match status" value="1"/>
</dbReference>
<keyword evidence="8" id="KW-0460">Magnesium</keyword>
<dbReference type="InterPro" id="IPR020568">
    <property type="entry name" value="Ribosomal_Su5_D2-typ_SF"/>
</dbReference>
<dbReference type="InterPro" id="IPR019741">
    <property type="entry name" value="Galactokinase_CS"/>
</dbReference>
<dbReference type="Proteomes" id="UP000190150">
    <property type="component" value="Unassembled WGS sequence"/>
</dbReference>
<keyword evidence="5" id="KW-0547">Nucleotide-binding</keyword>
<evidence type="ECO:0000313" key="15">
    <source>
        <dbReference type="EMBL" id="SKB65419.1"/>
    </source>
</evidence>
<dbReference type="STRING" id="1513896.SAMN05660841_01726"/>
<keyword evidence="2" id="KW-0963">Cytoplasm</keyword>
<proteinExistence type="inferred from homology"/>
<keyword evidence="9" id="KW-0299">Galactose metabolism</keyword>
<accession>A0A1T5D176</accession>
<feature type="domain" description="GHMP kinase N-terminal" evidence="12">
    <location>
        <begin position="93"/>
        <end position="180"/>
    </location>
</feature>
<evidence type="ECO:0000259" key="12">
    <source>
        <dbReference type="Pfam" id="PF00288"/>
    </source>
</evidence>
<evidence type="ECO:0000256" key="8">
    <source>
        <dbReference type="ARBA" id="ARBA00022842"/>
    </source>
</evidence>
<dbReference type="FunFam" id="3.30.230.10:FF:000017">
    <property type="entry name" value="Galactokinase"/>
    <property type="match status" value="1"/>
</dbReference>
<evidence type="ECO:0000256" key="7">
    <source>
        <dbReference type="ARBA" id="ARBA00022840"/>
    </source>
</evidence>
<comment type="similarity">
    <text evidence="1">Belongs to the GHMP kinase family. GalK subfamily.</text>
</comment>
<dbReference type="Pfam" id="PF10509">
    <property type="entry name" value="GalKase_gal_bdg"/>
    <property type="match status" value="1"/>
</dbReference>
<dbReference type="NCBIfam" id="TIGR00131">
    <property type="entry name" value="gal_kin"/>
    <property type="match status" value="1"/>
</dbReference>
<dbReference type="GO" id="GO:0006012">
    <property type="term" value="P:galactose metabolic process"/>
    <property type="evidence" value="ECO:0007669"/>
    <property type="project" value="UniProtKB-UniRule"/>
</dbReference>
<dbReference type="PRINTS" id="PR00959">
    <property type="entry name" value="MEVGALKINASE"/>
</dbReference>
<dbReference type="FunFam" id="3.30.70.890:FF:000001">
    <property type="entry name" value="Galactokinase"/>
    <property type="match status" value="1"/>
</dbReference>
<dbReference type="RefSeq" id="WP_079642673.1">
    <property type="nucleotide sequence ID" value="NZ_FUZF01000005.1"/>
</dbReference>
<organism evidence="15 16">
    <name type="scientific">Sphingobacterium nematocida</name>
    <dbReference type="NCBI Taxonomy" id="1513896"/>
    <lineage>
        <taxon>Bacteria</taxon>
        <taxon>Pseudomonadati</taxon>
        <taxon>Bacteroidota</taxon>
        <taxon>Sphingobacteriia</taxon>
        <taxon>Sphingobacteriales</taxon>
        <taxon>Sphingobacteriaceae</taxon>
        <taxon>Sphingobacterium</taxon>
    </lineage>
</organism>
<dbReference type="PIRSF" id="PIRSF000530">
    <property type="entry name" value="Galactokinase"/>
    <property type="match status" value="1"/>
</dbReference>
<dbReference type="PRINTS" id="PR00473">
    <property type="entry name" value="GALCTOKINASE"/>
</dbReference>
<dbReference type="GO" id="GO:0005829">
    <property type="term" value="C:cytosol"/>
    <property type="evidence" value="ECO:0007669"/>
    <property type="project" value="TreeGrafter"/>
</dbReference>
<evidence type="ECO:0000256" key="10">
    <source>
        <dbReference type="ARBA" id="ARBA00023277"/>
    </source>
</evidence>
<dbReference type="AlphaFoldDB" id="A0A1T5D176"/>
<dbReference type="InterPro" id="IPR013750">
    <property type="entry name" value="GHMP_kinase_C_dom"/>
</dbReference>
<dbReference type="EC" id="2.7.1.6" evidence="11"/>
<protein>
    <recommendedName>
        <fullName evidence="11">Galactokinase</fullName>
        <ecNumber evidence="11">2.7.1.6</ecNumber>
    </recommendedName>
</protein>
<dbReference type="PANTHER" id="PTHR10457:SF7">
    <property type="entry name" value="GALACTOKINASE-RELATED"/>
    <property type="match status" value="1"/>
</dbReference>
<dbReference type="PROSITE" id="PS00106">
    <property type="entry name" value="GALACTOKINASE"/>
    <property type="match status" value="1"/>
</dbReference>
<feature type="domain" description="Galactokinase N-terminal" evidence="14">
    <location>
        <begin position="9"/>
        <end position="57"/>
    </location>
</feature>
<dbReference type="OrthoDB" id="250531at2"/>
<dbReference type="Gene3D" id="3.30.70.890">
    <property type="entry name" value="GHMP kinase, C-terminal domain"/>
    <property type="match status" value="1"/>
</dbReference>
<dbReference type="GO" id="GO:0005524">
    <property type="term" value="F:ATP binding"/>
    <property type="evidence" value="ECO:0007669"/>
    <property type="project" value="UniProtKB-UniRule"/>
</dbReference>
<keyword evidence="7" id="KW-0067">ATP-binding</keyword>
<dbReference type="InterPro" id="IPR006203">
    <property type="entry name" value="GHMP_knse_ATP-bd_CS"/>
</dbReference>
<evidence type="ECO:0000256" key="1">
    <source>
        <dbReference type="ARBA" id="ARBA00006566"/>
    </source>
</evidence>
<evidence type="ECO:0000259" key="14">
    <source>
        <dbReference type="Pfam" id="PF10509"/>
    </source>
</evidence>
<dbReference type="GO" id="GO:0046872">
    <property type="term" value="F:metal ion binding"/>
    <property type="evidence" value="ECO:0007669"/>
    <property type="project" value="UniProtKB-KW"/>
</dbReference>
<dbReference type="InterPro" id="IPR014721">
    <property type="entry name" value="Ribsml_uS5_D2-typ_fold_subgr"/>
</dbReference>
<evidence type="ECO:0000256" key="4">
    <source>
        <dbReference type="ARBA" id="ARBA00022723"/>
    </source>
</evidence>
<dbReference type="EMBL" id="FUZF01000005">
    <property type="protein sequence ID" value="SKB65419.1"/>
    <property type="molecule type" value="Genomic_DNA"/>
</dbReference>
<evidence type="ECO:0000256" key="6">
    <source>
        <dbReference type="ARBA" id="ARBA00022777"/>
    </source>
</evidence>
<dbReference type="Gene3D" id="3.30.230.10">
    <property type="match status" value="1"/>
</dbReference>
<evidence type="ECO:0000256" key="11">
    <source>
        <dbReference type="NCBIfam" id="TIGR00131"/>
    </source>
</evidence>